<dbReference type="InParanoid" id="A0A1I1ZZR4"/>
<reference evidence="1 2" key="1">
    <citation type="submission" date="2016-10" db="EMBL/GenBank/DDBJ databases">
        <authorList>
            <person name="de Groot N.N."/>
        </authorList>
    </citation>
    <scope>NUCLEOTIDE SEQUENCE [LARGE SCALE GENOMIC DNA]</scope>
    <source>
        <strain evidence="1 2">DSM 19012</strain>
    </source>
</reference>
<gene>
    <name evidence="1" type="ORF">SAMN05444380_11066</name>
</gene>
<dbReference type="EMBL" id="FONA01000010">
    <property type="protein sequence ID" value="SFE36987.1"/>
    <property type="molecule type" value="Genomic_DNA"/>
</dbReference>
<evidence type="ECO:0000313" key="2">
    <source>
        <dbReference type="Proteomes" id="UP000181976"/>
    </source>
</evidence>
<dbReference type="AlphaFoldDB" id="A0A1I1ZZR4"/>
<accession>A0A1I1ZZR4</accession>
<proteinExistence type="predicted"/>
<dbReference type="STRING" id="385682.SAMN05444380_11066"/>
<dbReference type="Proteomes" id="UP000181976">
    <property type="component" value="Unassembled WGS sequence"/>
</dbReference>
<keyword evidence="2" id="KW-1185">Reference proteome</keyword>
<organism evidence="1 2">
    <name type="scientific">Thermophagus xiamenensis</name>
    <dbReference type="NCBI Taxonomy" id="385682"/>
    <lineage>
        <taxon>Bacteria</taxon>
        <taxon>Pseudomonadati</taxon>
        <taxon>Bacteroidota</taxon>
        <taxon>Bacteroidia</taxon>
        <taxon>Marinilabiliales</taxon>
        <taxon>Marinilabiliaceae</taxon>
        <taxon>Thermophagus</taxon>
    </lineage>
</organism>
<sequence>MFFEEIIFTFDALEGPLKIPVIKEERFSASTEGRGDKHFY</sequence>
<evidence type="ECO:0000313" key="1">
    <source>
        <dbReference type="EMBL" id="SFE36987.1"/>
    </source>
</evidence>
<name>A0A1I1ZZR4_9BACT</name>
<protein>
    <submittedName>
        <fullName evidence="1">Uncharacterized protein</fullName>
    </submittedName>
</protein>